<dbReference type="GO" id="GO:0051082">
    <property type="term" value="F:unfolded protein binding"/>
    <property type="evidence" value="ECO:0007669"/>
    <property type="project" value="InterPro"/>
</dbReference>
<evidence type="ECO:0000313" key="15">
    <source>
        <dbReference type="Proteomes" id="UP000512222"/>
    </source>
</evidence>
<evidence type="ECO:0000313" key="6">
    <source>
        <dbReference type="EMBL" id="EHT9937660.1"/>
    </source>
</evidence>
<keyword evidence="1 4" id="KW-0732">Signal</keyword>
<dbReference type="EMBL" id="ABLGCN030000004">
    <property type="protein sequence ID" value="EMM7457645.1"/>
    <property type="molecule type" value="Genomic_DNA"/>
</dbReference>
<protein>
    <recommendedName>
        <fullName evidence="4">Acid stress chaperone HdeB</fullName>
    </recommendedName>
</protein>
<evidence type="ECO:0000313" key="12">
    <source>
        <dbReference type="EMBL" id="QLV29494.1"/>
    </source>
</evidence>
<reference evidence="15" key="5">
    <citation type="submission" date="2020-06" db="EMBL/GenBank/DDBJ databases">
        <title>REHAB project genomes.</title>
        <authorList>
            <person name="Shaw L.P."/>
        </authorList>
    </citation>
    <scope>NUCLEOTIDE SEQUENCE [LARGE SCALE GENOMIC DNA]</scope>
    <source>
        <strain evidence="15">RHBSTW-00370</strain>
    </source>
</reference>
<reference evidence="10" key="3">
    <citation type="journal article" date="2018" name="Genome Biol.">
        <title>SKESA: strategic k-mer extension for scrupulous assemblies.</title>
        <authorList>
            <person name="Souvorov A."/>
            <person name="Agarwala R."/>
            <person name="Lipman D.J."/>
        </authorList>
    </citation>
    <scope>NUCLEOTIDE SEQUENCE</scope>
    <source>
        <strain evidence="10">91871</strain>
        <strain evidence="9">O50</strain>
    </source>
</reference>
<dbReference type="EMBL" id="DAESCB010000016">
    <property type="protein sequence ID" value="HBH7043846.1"/>
    <property type="molecule type" value="Genomic_DNA"/>
</dbReference>
<evidence type="ECO:0000313" key="5">
    <source>
        <dbReference type="EMBL" id="AXZ49420.1"/>
    </source>
</evidence>
<dbReference type="Proteomes" id="UP000050520">
    <property type="component" value="Unassembled WGS sequence"/>
</dbReference>
<evidence type="ECO:0000256" key="4">
    <source>
        <dbReference type="HAMAP-Rule" id="MF_00947"/>
    </source>
</evidence>
<reference evidence="11 13" key="2">
    <citation type="journal article" date="2017" name="PLoS ONE">
        <title>Genomic and phenotypic characterisation of fluoroquinolone resistance mechanisms in Enterobacteriaceae in Durban, South Africa.</title>
        <authorList>
            <person name="Osei Sekyere J."/>
            <person name="Amoako D.G."/>
        </authorList>
    </citation>
    <scope>NUCLEOTIDE SEQUENCE [LARGE SCALE GENOMIC DNA]</scope>
    <source>
        <strain evidence="11 13">ST62:944112508</strain>
    </source>
</reference>
<evidence type="ECO:0000256" key="2">
    <source>
        <dbReference type="ARBA" id="ARBA00022764"/>
    </source>
</evidence>
<evidence type="ECO:0000313" key="16">
    <source>
        <dbReference type="Proteomes" id="UP000885148"/>
    </source>
</evidence>
<dbReference type="OrthoDB" id="6478401at2"/>
<dbReference type="Proteomes" id="UP001279522">
    <property type="component" value="Unassembled WGS sequence"/>
</dbReference>
<dbReference type="InterPro" id="IPR038303">
    <property type="entry name" value="HdeA/HdeB_sf"/>
</dbReference>
<keyword evidence="3 4" id="KW-0143">Chaperone</keyword>
<dbReference type="Proteomes" id="UP000855471">
    <property type="component" value="Unassembled WGS sequence"/>
</dbReference>
<evidence type="ECO:0000313" key="11">
    <source>
        <dbReference type="EMBL" id="KPR53730.1"/>
    </source>
</evidence>
<dbReference type="GeneID" id="86999912"/>
<name>A0A0D7LLL7_CITFR</name>
<evidence type="ECO:0000256" key="1">
    <source>
        <dbReference type="ARBA" id="ARBA00022729"/>
    </source>
</evidence>
<dbReference type="Gene3D" id="1.10.890.10">
    <property type="entry name" value="HNS-dependent expression A"/>
    <property type="match status" value="1"/>
</dbReference>
<dbReference type="InterPro" id="IPR028623">
    <property type="entry name" value="HdeB"/>
</dbReference>
<evidence type="ECO:0000256" key="3">
    <source>
        <dbReference type="ARBA" id="ARBA00023186"/>
    </source>
</evidence>
<dbReference type="Proteomes" id="UP000512222">
    <property type="component" value="Chromosome"/>
</dbReference>
<reference evidence="13" key="1">
    <citation type="submission" date="2015-09" db="EMBL/GenBank/DDBJ databases">
        <title>Prevalence of NDMs in South Africa.</title>
        <authorList>
            <person name="Osei Sekyere J."/>
            <person name="Govinden U."/>
            <person name="Essack S."/>
            <person name="Haldorsen B."/>
            <person name="Samuelsen O."/>
            <person name="Aasnaes B."/>
            <person name="Sundsfjord A."/>
        </authorList>
    </citation>
    <scope>NUCLEOTIDE SEQUENCE [LARGE SCALE GENOMIC DNA]</scope>
    <source>
        <strain evidence="13">ST62:944112508</strain>
    </source>
</reference>
<evidence type="ECO:0000313" key="13">
    <source>
        <dbReference type="Proteomes" id="UP000050520"/>
    </source>
</evidence>
<reference evidence="8" key="8">
    <citation type="submission" date="2024-02" db="EMBL/GenBank/DDBJ databases">
        <authorList>
            <consortium name="Clinical and Environmental Microbiology Branch: Whole genome sequencing antimicrobial resistance pathogens in the healthcare setting"/>
        </authorList>
    </citation>
    <scope>NUCLEOTIDE SEQUENCE</scope>
    <source>
        <strain evidence="6">2021DK-00049</strain>
        <strain evidence="7">2023GN-00287</strain>
        <strain evidence="8">Whole organism</strain>
    </source>
</reference>
<sequence length="115" mass="12757" precursor="true">MLPLERIVNIKMMVSAAILVTSVMAPMTRAFATQATEAAPQDMTCKEFVDMSQQYKTAIAFVIVNKNSDFKGDDYVPLHEVETEAVPKMVKMCHQHPNTKLGELAVNLKGSGLHY</sequence>
<dbReference type="Pfam" id="PF06411">
    <property type="entry name" value="HdeA"/>
    <property type="match status" value="1"/>
</dbReference>
<comment type="function">
    <text evidence="4">Required for optimal acid stress protection, which is important for survival of enteric bacteria in the acidic environment of the host stomach. Exhibits a chaperone-like activity at acidic pH by preventing the aggregation of many different periplasmic proteins.</text>
</comment>
<dbReference type="STRING" id="1333848.CFNIH1_00115"/>
<evidence type="ECO:0000313" key="7">
    <source>
        <dbReference type="EMBL" id="ELV3680717.1"/>
    </source>
</evidence>
<dbReference type="EMBL" id="LJEB01000092">
    <property type="protein sequence ID" value="KPR53730.1"/>
    <property type="molecule type" value="Genomic_DNA"/>
</dbReference>
<dbReference type="Proteomes" id="UP001169574">
    <property type="component" value="Unassembled WGS sequence"/>
</dbReference>
<dbReference type="EMBL" id="CP032184">
    <property type="protein sequence ID" value="AXZ49420.1"/>
    <property type="molecule type" value="Genomic_DNA"/>
</dbReference>
<dbReference type="AlphaFoldDB" id="A0A0D7LLL7"/>
<dbReference type="GO" id="GO:0042597">
    <property type="term" value="C:periplasmic space"/>
    <property type="evidence" value="ECO:0007669"/>
    <property type="project" value="UniProtKB-SubCell"/>
</dbReference>
<dbReference type="EMBL" id="ABBJDF010000003">
    <property type="protein sequence ID" value="EHT9937660.1"/>
    <property type="molecule type" value="Genomic_DNA"/>
</dbReference>
<evidence type="ECO:0000313" key="14">
    <source>
        <dbReference type="Proteomes" id="UP000263627"/>
    </source>
</evidence>
<organism evidence="10 16">
    <name type="scientific">Citrobacter freundii</name>
    <dbReference type="NCBI Taxonomy" id="546"/>
    <lineage>
        <taxon>Bacteria</taxon>
        <taxon>Pseudomonadati</taxon>
        <taxon>Pseudomonadota</taxon>
        <taxon>Gammaproteobacteria</taxon>
        <taxon>Enterobacterales</taxon>
        <taxon>Enterobacteriaceae</taxon>
        <taxon>Citrobacter</taxon>
        <taxon>Citrobacter freundii complex</taxon>
    </lineage>
</organism>
<dbReference type="GO" id="GO:1990451">
    <property type="term" value="P:cellular stress response to acidic pH"/>
    <property type="evidence" value="ECO:0007669"/>
    <property type="project" value="UniProtKB-UniRule"/>
</dbReference>
<dbReference type="InterPro" id="IPR010486">
    <property type="entry name" value="HNS-dep_expression_A/B"/>
</dbReference>
<feature type="chain" id="PRO_5015204616" description="Acid stress chaperone HdeB" evidence="4">
    <location>
        <begin position="33"/>
        <end position="115"/>
    </location>
</feature>
<dbReference type="EMBL" id="CP056573">
    <property type="protein sequence ID" value="QLV29494.1"/>
    <property type="molecule type" value="Genomic_DNA"/>
</dbReference>
<gene>
    <name evidence="4" type="primary">hdeB</name>
    <name evidence="5" type="ORF">AM363_22110</name>
    <name evidence="11" type="ORF">AN672_19625</name>
    <name evidence="12" type="ORF">HV178_05645</name>
    <name evidence="9" type="ORF">I9Y29_004800</name>
    <name evidence="10" type="ORF">KV121_003964</name>
    <name evidence="6" type="ORF">KY227_000688</name>
    <name evidence="8" type="ORF">P7U51_002145</name>
    <name evidence="7" type="ORF">SGX49_003163</name>
</gene>
<comment type="subcellular location">
    <subcellularLocation>
        <location evidence="4">Periplasm</location>
    </subcellularLocation>
</comment>
<reference evidence="10" key="7">
    <citation type="submission" date="2021-07" db="EMBL/GenBank/DDBJ databases">
        <authorList>
            <consortium name="NCBI Pathogen Detection Project"/>
        </authorList>
    </citation>
    <scope>NUCLEOTIDE SEQUENCE</scope>
    <source>
        <strain evidence="10">91871</strain>
        <strain evidence="9">O50</strain>
    </source>
</reference>
<evidence type="ECO:0000313" key="9">
    <source>
        <dbReference type="EMBL" id="HAT3900307.1"/>
    </source>
</evidence>
<dbReference type="EMBL" id="ABOSXX010000015">
    <property type="protein sequence ID" value="ELV3680717.1"/>
    <property type="molecule type" value="Genomic_DNA"/>
</dbReference>
<dbReference type="RefSeq" id="WP_008321512.1">
    <property type="nucleotide sequence ID" value="NZ_AP026940.1"/>
</dbReference>
<comment type="similarity">
    <text evidence="4">Belongs to the HdeB family.</text>
</comment>
<dbReference type="Proteomes" id="UP000263627">
    <property type="component" value="Chromosome"/>
</dbReference>
<reference evidence="5 14" key="4">
    <citation type="submission" date="2018-09" db="EMBL/GenBank/DDBJ databases">
        <title>Whole genome sequencing of Citrobacter freundii AR_0116.</title>
        <authorList>
            <person name="Conlan S."/>
            <person name="Thomas P.J."/>
            <person name="Mullikin J."/>
            <person name="Frank K.M."/>
            <person name="Segre J.A."/>
        </authorList>
    </citation>
    <scope>NUCLEOTIDE SEQUENCE [LARGE SCALE GENOMIC DNA]</scope>
    <source>
        <strain evidence="5 14">AR_0116</strain>
    </source>
</reference>
<proteinExistence type="inferred from homology"/>
<feature type="signal peptide" evidence="4">
    <location>
        <begin position="1"/>
        <end position="32"/>
    </location>
</feature>
<accession>A0A0D7LLL7</accession>
<evidence type="ECO:0000313" key="10">
    <source>
        <dbReference type="EMBL" id="HBH7043846.1"/>
    </source>
</evidence>
<evidence type="ECO:0000313" key="8">
    <source>
        <dbReference type="EMBL" id="EMM7457645.1"/>
    </source>
</evidence>
<keyword evidence="2 4" id="KW-0574">Periplasm</keyword>
<dbReference type="HAMAP" id="MF_00947">
    <property type="entry name" value="HdeB"/>
    <property type="match status" value="1"/>
</dbReference>
<dbReference type="EMBL" id="DACSXJ010000052">
    <property type="protein sequence ID" value="HAT3900307.1"/>
    <property type="molecule type" value="Genomic_DNA"/>
</dbReference>
<reference evidence="12" key="6">
    <citation type="journal article" date="2021" name="Microb. Genom.">
        <title>A genomic epidemiological study shows that prevalence of antimicrobial resistance in Enterobacterales is associated with the livestock host, as well as antimicrobial usage.</title>
        <authorList>
            <person name="AbuOun M."/>
            <person name="Jones H."/>
            <person name="Stubberfield E."/>
            <person name="Gilson D."/>
            <person name="Shaw L.P."/>
            <person name="Hubbard A.T.M."/>
            <person name="Chau K.K."/>
            <person name="Sebra R."/>
            <person name="Peto T.E.A."/>
            <person name="Crook D.W."/>
            <person name="Read D.S."/>
            <person name="Gweon H.S."/>
            <person name="Walker A.S."/>
            <person name="Stoesser N."/>
            <person name="Smith R.P."/>
            <person name="Anjum M.F."/>
            <person name="On Behalf Of The Rehab Consortium."/>
        </authorList>
    </citation>
    <scope>NUCLEOTIDE SEQUENCE</scope>
    <source>
        <strain evidence="12">RHBSTW-00370</strain>
    </source>
</reference>
<dbReference type="Proteomes" id="UP000885148">
    <property type="component" value="Unassembled WGS sequence"/>
</dbReference>